<dbReference type="SUPFAM" id="SSF88713">
    <property type="entry name" value="Glycoside hydrolase/deacetylase"/>
    <property type="match status" value="1"/>
</dbReference>
<keyword evidence="3 6" id="KW-0119">Carbohydrate metabolism</keyword>
<evidence type="ECO:0000256" key="5">
    <source>
        <dbReference type="ARBA" id="ARBA00023326"/>
    </source>
</evidence>
<dbReference type="GO" id="GO:0016810">
    <property type="term" value="F:hydrolase activity, acting on carbon-nitrogen (but not peptide) bonds"/>
    <property type="evidence" value="ECO:0007669"/>
    <property type="project" value="InterPro"/>
</dbReference>
<dbReference type="Pfam" id="PF02018">
    <property type="entry name" value="CBM_4_9"/>
    <property type="match status" value="2"/>
</dbReference>
<comment type="caution">
    <text evidence="11">The sequence shown here is derived from an EMBL/GenBank/DDBJ whole genome shotgun (WGS) entry which is preliminary data.</text>
</comment>
<dbReference type="PANTHER" id="PTHR31490:SF90">
    <property type="entry name" value="ENDO-1,4-BETA-XYLANASE A"/>
    <property type="match status" value="1"/>
</dbReference>
<dbReference type="EC" id="3.2.1.8" evidence="6"/>
<keyword evidence="2 6" id="KW-0378">Hydrolase</keyword>
<evidence type="ECO:0000256" key="2">
    <source>
        <dbReference type="ARBA" id="ARBA00022801"/>
    </source>
</evidence>
<dbReference type="RefSeq" id="WP_191931637.1">
    <property type="nucleotide sequence ID" value="NZ_VJXX01000001.1"/>
</dbReference>
<keyword evidence="12" id="KW-1185">Reference proteome</keyword>
<feature type="chain" id="PRO_5031441577" description="Beta-xylanase" evidence="7">
    <location>
        <begin position="30"/>
        <end position="1015"/>
    </location>
</feature>
<dbReference type="SUPFAM" id="SSF51445">
    <property type="entry name" value="(Trans)glycosidases"/>
    <property type="match status" value="1"/>
</dbReference>
<dbReference type="PRINTS" id="PR00134">
    <property type="entry name" value="GLHYDRLASE10"/>
</dbReference>
<dbReference type="AlphaFoldDB" id="A0A7X1NNP3"/>
<comment type="similarity">
    <text evidence="6">Belongs to the glycosyl hydrolase 10 (cellulase F) family.</text>
</comment>
<dbReference type="InterPro" id="IPR044846">
    <property type="entry name" value="GH10"/>
</dbReference>
<dbReference type="Gene3D" id="3.20.20.80">
    <property type="entry name" value="Glycosidases"/>
    <property type="match status" value="1"/>
</dbReference>
<evidence type="ECO:0000256" key="7">
    <source>
        <dbReference type="SAM" id="SignalP"/>
    </source>
</evidence>
<dbReference type="PROSITE" id="PS50825">
    <property type="entry name" value="HYR"/>
    <property type="match status" value="1"/>
</dbReference>
<dbReference type="Pfam" id="PF01522">
    <property type="entry name" value="Polysacc_deac_1"/>
    <property type="match status" value="1"/>
</dbReference>
<dbReference type="PROSITE" id="PS51760">
    <property type="entry name" value="GH10_2"/>
    <property type="match status" value="1"/>
</dbReference>
<evidence type="ECO:0000256" key="6">
    <source>
        <dbReference type="RuleBase" id="RU361174"/>
    </source>
</evidence>
<dbReference type="Pfam" id="PF00331">
    <property type="entry name" value="Glyco_hydro_10"/>
    <property type="match status" value="1"/>
</dbReference>
<dbReference type="Gene3D" id="2.60.120.260">
    <property type="entry name" value="Galactose-binding domain-like"/>
    <property type="match status" value="2"/>
</dbReference>
<dbReference type="InterPro" id="IPR003305">
    <property type="entry name" value="CenC_carb-bd"/>
</dbReference>
<feature type="domain" description="NodB homology" evidence="9">
    <location>
        <begin position="215"/>
        <end position="401"/>
    </location>
</feature>
<dbReference type="PROSITE" id="PS51677">
    <property type="entry name" value="NODB"/>
    <property type="match status" value="1"/>
</dbReference>
<evidence type="ECO:0000313" key="11">
    <source>
        <dbReference type="EMBL" id="MPY10125.1"/>
    </source>
</evidence>
<evidence type="ECO:0000259" key="9">
    <source>
        <dbReference type="PROSITE" id="PS51677"/>
    </source>
</evidence>
<keyword evidence="7" id="KW-0732">Signal</keyword>
<keyword evidence="1" id="KW-0677">Repeat</keyword>
<comment type="catalytic activity">
    <reaction evidence="6">
        <text>Endohydrolysis of (1-&gt;4)-beta-D-xylosidic linkages in xylans.</text>
        <dbReference type="EC" id="3.2.1.8"/>
    </reaction>
</comment>
<feature type="signal peptide" evidence="7">
    <location>
        <begin position="1"/>
        <end position="29"/>
    </location>
</feature>
<dbReference type="SMART" id="SM00633">
    <property type="entry name" value="Glyco_10"/>
    <property type="match status" value="1"/>
</dbReference>
<dbReference type="PANTHER" id="PTHR31490">
    <property type="entry name" value="GLYCOSYL HYDROLASE"/>
    <property type="match status" value="1"/>
</dbReference>
<dbReference type="EMBL" id="VJXX01000001">
    <property type="protein sequence ID" value="MPY10125.1"/>
    <property type="molecule type" value="Genomic_DNA"/>
</dbReference>
<dbReference type="Pfam" id="PF02494">
    <property type="entry name" value="HYR"/>
    <property type="match status" value="1"/>
</dbReference>
<evidence type="ECO:0000256" key="3">
    <source>
        <dbReference type="ARBA" id="ARBA00023277"/>
    </source>
</evidence>
<protein>
    <recommendedName>
        <fullName evidence="6">Beta-xylanase</fullName>
        <ecNumber evidence="6">3.2.1.8</ecNumber>
    </recommendedName>
</protein>
<evidence type="ECO:0000259" key="10">
    <source>
        <dbReference type="PROSITE" id="PS51760"/>
    </source>
</evidence>
<evidence type="ECO:0000259" key="8">
    <source>
        <dbReference type="PROSITE" id="PS50825"/>
    </source>
</evidence>
<organism evidence="11 12">
    <name type="scientific">Arthrobacter bussei</name>
    <dbReference type="NCBI Taxonomy" id="2594179"/>
    <lineage>
        <taxon>Bacteria</taxon>
        <taxon>Bacillati</taxon>
        <taxon>Actinomycetota</taxon>
        <taxon>Actinomycetes</taxon>
        <taxon>Micrococcales</taxon>
        <taxon>Micrococcaceae</taxon>
        <taxon>Arthrobacter</taxon>
    </lineage>
</organism>
<dbReference type="InterPro" id="IPR001000">
    <property type="entry name" value="GH10_dom"/>
</dbReference>
<gene>
    <name evidence="11" type="ORF">FNH21_05230</name>
</gene>
<dbReference type="InterPro" id="IPR017853">
    <property type="entry name" value="GH"/>
</dbReference>
<dbReference type="GO" id="GO:0000272">
    <property type="term" value="P:polysaccharide catabolic process"/>
    <property type="evidence" value="ECO:0007669"/>
    <property type="project" value="UniProtKB-KW"/>
</dbReference>
<keyword evidence="4 6" id="KW-0326">Glycosidase</keyword>
<proteinExistence type="inferred from homology"/>
<sequence>MRQRRLIAGATAFGLMAGAGALMLPAAQAADPDEPAVILSEDFEDGDPGPLVQNGAVTLSVVEDGGDKALFVTGRANDYDGIKTPANLLQAGGTYTFSAQLKLASAPGTTASARFVVEPAYSWVGNTTVSADAWTTVSGTFTAPAGADPATLRAYLGTSDLGAPYDYLVDDVVITGTAASADGGTWQPTPDPAFVPGGAGNPTSTPVAAARGTGNAVALTFDDGPNPGETDAVLDLLRDSGITATFCIIGQNVQAEGGADLLRRIVAEGHTLCNHGTSYADMGSWTQGQVETDLKENLRIIRAAVGDPAQPVPYFRAPNGSWGATGEVAAALGMQPLGLGNVIFDWDGNDLGEETLTANLRAAFTPGAVVLAHDGGGDRSNTVDAVATVVAEKLAEGWTFTLPQGGAAAATAGITSGFETGTDGWTARGDGVSVSTSTDARTGTGSLLVTGRTQPWHGAALDVTAGLPVGVAVEVSVWARLAPGQQPASLKVSVQRDNGGGSAYDGVAGAGASVTADGWTELKGTYTLGAAADTAQVYVEGPVGVDFLLDDFSLAPFAETPIQAEVPALKDVLGSQGIEHVGVAIDARETVGTAADLLRKHYNAFTPENAGKPESVQPVEGQFTFTQLDQLLDFADANGVEVYGHVLAWHSQTPAWFFRDGDRDLTNSPADQALLKTRMEAHIKGIADHIDARYPDGDSPIWAWDVVNEVIADGDTANPHDMRDSRWFQVLGEGFVDEAFRLADRYFPDAELFINDYNTEMPGKRADYLDLIGALQARSVPIDGVGHQAHVDVARPVQWLEDSIEAVEALDPTLLQAITELDVNASTENQGADVSGVPADPYSPAFRNDADAAAEVGYYYRDLFAMLTDHADSVESVTFWGISNARTWLRTWPMARPWEQPLPFDDDLQVTPAYWGIVDPSRLPARPADVLPPRIADSPDVTAVSNGASGAKVTYAPPSAIDTLDGAVPLDCAPASGSRFRIGTTTVTCTATDEAGNTRTSSFDVVVIRKAPGKP</sequence>
<dbReference type="Proteomes" id="UP000326464">
    <property type="component" value="Unassembled WGS sequence"/>
</dbReference>
<dbReference type="Gene3D" id="3.20.20.370">
    <property type="entry name" value="Glycoside hydrolase/deacetylase"/>
    <property type="match status" value="1"/>
</dbReference>
<accession>A0A7X1NNP3</accession>
<evidence type="ECO:0000256" key="4">
    <source>
        <dbReference type="ARBA" id="ARBA00023295"/>
    </source>
</evidence>
<dbReference type="CDD" id="cd10917">
    <property type="entry name" value="CE4_NodB_like_6s_7s"/>
    <property type="match status" value="1"/>
</dbReference>
<keyword evidence="5 6" id="KW-0624">Polysaccharide degradation</keyword>
<dbReference type="SUPFAM" id="SSF49785">
    <property type="entry name" value="Galactose-binding domain-like"/>
    <property type="match status" value="2"/>
</dbReference>
<dbReference type="GO" id="GO:0031176">
    <property type="term" value="F:endo-1,4-beta-xylanase activity"/>
    <property type="evidence" value="ECO:0007669"/>
    <property type="project" value="UniProtKB-EC"/>
</dbReference>
<dbReference type="InterPro" id="IPR011330">
    <property type="entry name" value="Glyco_hydro/deAcase_b/a-brl"/>
</dbReference>
<feature type="domain" description="GH10" evidence="10">
    <location>
        <begin position="563"/>
        <end position="920"/>
    </location>
</feature>
<feature type="domain" description="HYR" evidence="8">
    <location>
        <begin position="928"/>
        <end position="1009"/>
    </location>
</feature>
<name>A0A7X1NNP3_9MICC</name>
<dbReference type="InterPro" id="IPR008979">
    <property type="entry name" value="Galactose-bd-like_sf"/>
</dbReference>
<evidence type="ECO:0000313" key="12">
    <source>
        <dbReference type="Proteomes" id="UP000326464"/>
    </source>
</evidence>
<dbReference type="InterPro" id="IPR002509">
    <property type="entry name" value="NODB_dom"/>
</dbReference>
<dbReference type="InterPro" id="IPR003410">
    <property type="entry name" value="HYR_dom"/>
</dbReference>
<evidence type="ECO:0000256" key="1">
    <source>
        <dbReference type="ARBA" id="ARBA00022737"/>
    </source>
</evidence>
<reference evidence="12" key="1">
    <citation type="submission" date="2019-07" db="EMBL/GenBank/DDBJ databases">
        <title>Arthrobacter KR32 sp. nov., isolated from mountain cheese made of cows milk.</title>
        <authorList>
            <person name="Flegler A."/>
        </authorList>
    </citation>
    <scope>NUCLEOTIDE SEQUENCE [LARGE SCALE GENOMIC DNA]</scope>
    <source>
        <strain evidence="12">KR32</strain>
    </source>
</reference>